<evidence type="ECO:0000313" key="3">
    <source>
        <dbReference type="Proteomes" id="UP000287651"/>
    </source>
</evidence>
<reference evidence="2 3" key="1">
    <citation type="journal article" date="2014" name="Agronomy (Basel)">
        <title>A Draft Genome Sequence for Ensete ventricosum, the Drought-Tolerant Tree Against Hunger.</title>
        <authorList>
            <person name="Harrison J."/>
            <person name="Moore K.A."/>
            <person name="Paszkiewicz K."/>
            <person name="Jones T."/>
            <person name="Grant M."/>
            <person name="Ambacheew D."/>
            <person name="Muzemil S."/>
            <person name="Studholme D.J."/>
        </authorList>
    </citation>
    <scope>NUCLEOTIDE SEQUENCE [LARGE SCALE GENOMIC DNA]</scope>
</reference>
<accession>A0A426ZTF4</accession>
<evidence type="ECO:0000256" key="1">
    <source>
        <dbReference type="SAM" id="MobiDB-lite"/>
    </source>
</evidence>
<feature type="region of interest" description="Disordered" evidence="1">
    <location>
        <begin position="87"/>
        <end position="108"/>
    </location>
</feature>
<gene>
    <name evidence="2" type="ORF">B296_00028697</name>
</gene>
<dbReference type="EMBL" id="AMZH03005089">
    <property type="protein sequence ID" value="RRT67303.1"/>
    <property type="molecule type" value="Genomic_DNA"/>
</dbReference>
<feature type="compositionally biased region" description="Basic residues" evidence="1">
    <location>
        <begin position="9"/>
        <end position="18"/>
    </location>
</feature>
<dbReference type="Proteomes" id="UP000287651">
    <property type="component" value="Unassembled WGS sequence"/>
</dbReference>
<dbReference type="AlphaFoldDB" id="A0A426ZTF4"/>
<proteinExistence type="predicted"/>
<sequence>MSPTYSRSDRKKATRSSVRRGPPWPPVLRHRGSEGVHNFLAFSPVTLYLSSRCLKCLLQTSLFPLQKIMLKMALFRSEVASYHIGKGLSGIPKHTHTPLRLPSTSSDA</sequence>
<name>A0A426ZTF4_ENSVE</name>
<feature type="region of interest" description="Disordered" evidence="1">
    <location>
        <begin position="1"/>
        <end position="26"/>
    </location>
</feature>
<comment type="caution">
    <text evidence="2">The sequence shown here is derived from an EMBL/GenBank/DDBJ whole genome shotgun (WGS) entry which is preliminary data.</text>
</comment>
<organism evidence="2 3">
    <name type="scientific">Ensete ventricosum</name>
    <name type="common">Abyssinian banana</name>
    <name type="synonym">Musa ensete</name>
    <dbReference type="NCBI Taxonomy" id="4639"/>
    <lineage>
        <taxon>Eukaryota</taxon>
        <taxon>Viridiplantae</taxon>
        <taxon>Streptophyta</taxon>
        <taxon>Embryophyta</taxon>
        <taxon>Tracheophyta</taxon>
        <taxon>Spermatophyta</taxon>
        <taxon>Magnoliopsida</taxon>
        <taxon>Liliopsida</taxon>
        <taxon>Zingiberales</taxon>
        <taxon>Musaceae</taxon>
        <taxon>Ensete</taxon>
    </lineage>
</organism>
<evidence type="ECO:0000313" key="2">
    <source>
        <dbReference type="EMBL" id="RRT67303.1"/>
    </source>
</evidence>
<protein>
    <submittedName>
        <fullName evidence="2">Uncharacterized protein</fullName>
    </submittedName>
</protein>